<protein>
    <submittedName>
        <fullName evidence="3">Uncharacterized protein</fullName>
    </submittedName>
</protein>
<feature type="compositionally biased region" description="Low complexity" evidence="1">
    <location>
        <begin position="66"/>
        <end position="90"/>
    </location>
</feature>
<name>A0A6P2BZK4_9ACTN</name>
<keyword evidence="4" id="KW-1185">Reference proteome</keyword>
<keyword evidence="2" id="KW-0732">Signal</keyword>
<dbReference type="EMBL" id="RPFW01000003">
    <property type="protein sequence ID" value="TVZ04524.1"/>
    <property type="molecule type" value="Genomic_DNA"/>
</dbReference>
<feature type="region of interest" description="Disordered" evidence="1">
    <location>
        <begin position="29"/>
        <end position="90"/>
    </location>
</feature>
<evidence type="ECO:0000313" key="3">
    <source>
        <dbReference type="EMBL" id="TVZ04524.1"/>
    </source>
</evidence>
<feature type="signal peptide" evidence="2">
    <location>
        <begin position="1"/>
        <end position="27"/>
    </location>
</feature>
<sequence length="155" mass="14724">MFIQRHRVAAAGVIAAAVIAVPAAALAAGADSPPAKPGPNATSSPDPSKPPLTVIGRGGGKPAPGPSQQAAARASKAAAAASAAAQQGPSGPAAVRAFAARLSVGYDAAGRAFKQIGGLIMQNGRLDTASAAFAGIAASIGVSPAQLAAAWAAIS</sequence>
<reference evidence="3 4" key="1">
    <citation type="submission" date="2018-11" db="EMBL/GenBank/DDBJ databases">
        <title>Trebonia kvetii gen.nov., sp.nov., a novel acidophilic actinobacterium, and proposal of the new actinobacterial family Treboniaceae fam. nov.</title>
        <authorList>
            <person name="Rapoport D."/>
            <person name="Sagova-Mareckova M."/>
            <person name="Sedlacek I."/>
            <person name="Provaznik J."/>
            <person name="Kralova S."/>
            <person name="Pavlinic D."/>
            <person name="Benes V."/>
            <person name="Kopecky J."/>
        </authorList>
    </citation>
    <scope>NUCLEOTIDE SEQUENCE [LARGE SCALE GENOMIC DNA]</scope>
    <source>
        <strain evidence="3 4">15Tr583</strain>
    </source>
</reference>
<organism evidence="3 4">
    <name type="scientific">Trebonia kvetii</name>
    <dbReference type="NCBI Taxonomy" id="2480626"/>
    <lineage>
        <taxon>Bacteria</taxon>
        <taxon>Bacillati</taxon>
        <taxon>Actinomycetota</taxon>
        <taxon>Actinomycetes</taxon>
        <taxon>Streptosporangiales</taxon>
        <taxon>Treboniaceae</taxon>
        <taxon>Trebonia</taxon>
    </lineage>
</organism>
<dbReference type="AlphaFoldDB" id="A0A6P2BZK4"/>
<dbReference type="Proteomes" id="UP000460272">
    <property type="component" value="Unassembled WGS sequence"/>
</dbReference>
<accession>A0A6P2BZK4</accession>
<feature type="chain" id="PRO_5026698698" evidence="2">
    <location>
        <begin position="28"/>
        <end position="155"/>
    </location>
</feature>
<dbReference type="OrthoDB" id="3638563at2"/>
<evidence type="ECO:0000313" key="4">
    <source>
        <dbReference type="Proteomes" id="UP000460272"/>
    </source>
</evidence>
<evidence type="ECO:0000256" key="2">
    <source>
        <dbReference type="SAM" id="SignalP"/>
    </source>
</evidence>
<evidence type="ECO:0000256" key="1">
    <source>
        <dbReference type="SAM" id="MobiDB-lite"/>
    </source>
</evidence>
<dbReference type="RefSeq" id="WP_145854567.1">
    <property type="nucleotide sequence ID" value="NZ_RPFW01000003.1"/>
</dbReference>
<comment type="caution">
    <text evidence="3">The sequence shown here is derived from an EMBL/GenBank/DDBJ whole genome shotgun (WGS) entry which is preliminary data.</text>
</comment>
<gene>
    <name evidence="3" type="ORF">EAS64_19395</name>
</gene>
<proteinExistence type="predicted"/>